<feature type="compositionally biased region" description="Basic residues" evidence="1">
    <location>
        <begin position="12"/>
        <end position="46"/>
    </location>
</feature>
<dbReference type="EMBL" id="JAXCGZ010014387">
    <property type="protein sequence ID" value="KAK7071513.1"/>
    <property type="molecule type" value="Genomic_DNA"/>
</dbReference>
<evidence type="ECO:0000313" key="3">
    <source>
        <dbReference type="Proteomes" id="UP001381693"/>
    </source>
</evidence>
<organism evidence="2 3">
    <name type="scientific">Halocaridina rubra</name>
    <name type="common">Hawaiian red shrimp</name>
    <dbReference type="NCBI Taxonomy" id="373956"/>
    <lineage>
        <taxon>Eukaryota</taxon>
        <taxon>Metazoa</taxon>
        <taxon>Ecdysozoa</taxon>
        <taxon>Arthropoda</taxon>
        <taxon>Crustacea</taxon>
        <taxon>Multicrustacea</taxon>
        <taxon>Malacostraca</taxon>
        <taxon>Eumalacostraca</taxon>
        <taxon>Eucarida</taxon>
        <taxon>Decapoda</taxon>
        <taxon>Pleocyemata</taxon>
        <taxon>Caridea</taxon>
        <taxon>Atyoidea</taxon>
        <taxon>Atyidae</taxon>
        <taxon>Halocaridina</taxon>
    </lineage>
</organism>
<evidence type="ECO:0000313" key="2">
    <source>
        <dbReference type="EMBL" id="KAK7071513.1"/>
    </source>
</evidence>
<keyword evidence="3" id="KW-1185">Reference proteome</keyword>
<sequence>RDRSSRGLIGGSKRHRSKSRSRSRSRSPRSRRHRSRSRSPRRRSPPRRNDRSRHSPHRSRGSSEERRRSIEKRKLEDFRIAEQRLKKRHKEYEEEKIQVGRVWLLPAACSCEIPSVYAGIAEVEFFPPYPKKLKD</sequence>
<gene>
    <name evidence="2" type="ORF">SK128_012352</name>
</gene>
<protein>
    <submittedName>
        <fullName evidence="2">Uncharacterized protein</fullName>
    </submittedName>
</protein>
<proteinExistence type="predicted"/>
<evidence type="ECO:0000256" key="1">
    <source>
        <dbReference type="SAM" id="MobiDB-lite"/>
    </source>
</evidence>
<reference evidence="2 3" key="1">
    <citation type="submission" date="2023-11" db="EMBL/GenBank/DDBJ databases">
        <title>Halocaridina rubra genome assembly.</title>
        <authorList>
            <person name="Smith C."/>
        </authorList>
    </citation>
    <scope>NUCLEOTIDE SEQUENCE [LARGE SCALE GENOMIC DNA]</scope>
    <source>
        <strain evidence="2">EP-1</strain>
        <tissue evidence="2">Whole</tissue>
    </source>
</reference>
<feature type="compositionally biased region" description="Basic and acidic residues" evidence="1">
    <location>
        <begin position="61"/>
        <end position="75"/>
    </location>
</feature>
<name>A0AAN9A1F9_HALRR</name>
<accession>A0AAN9A1F9</accession>
<feature type="region of interest" description="Disordered" evidence="1">
    <location>
        <begin position="1"/>
        <end position="75"/>
    </location>
</feature>
<comment type="caution">
    <text evidence="2">The sequence shown here is derived from an EMBL/GenBank/DDBJ whole genome shotgun (WGS) entry which is preliminary data.</text>
</comment>
<dbReference type="Proteomes" id="UP001381693">
    <property type="component" value="Unassembled WGS sequence"/>
</dbReference>
<dbReference type="AlphaFoldDB" id="A0AAN9A1F9"/>
<feature type="non-terminal residue" evidence="2">
    <location>
        <position position="1"/>
    </location>
</feature>